<dbReference type="Pfam" id="PF18962">
    <property type="entry name" value="Por_Secre_tail"/>
    <property type="match status" value="1"/>
</dbReference>
<protein>
    <submittedName>
        <fullName evidence="2">T9SS type A sorting domain-containing protein</fullName>
    </submittedName>
</protein>
<accession>A0A7C4XKA4</accession>
<organism evidence="2">
    <name type="scientific">candidate division WOR-3 bacterium</name>
    <dbReference type="NCBI Taxonomy" id="2052148"/>
    <lineage>
        <taxon>Bacteria</taxon>
        <taxon>Bacteria division WOR-3</taxon>
    </lineage>
</organism>
<gene>
    <name evidence="2" type="ORF">ENV60_04705</name>
</gene>
<dbReference type="NCBIfam" id="TIGR04183">
    <property type="entry name" value="Por_Secre_tail"/>
    <property type="match status" value="1"/>
</dbReference>
<dbReference type="PANTHER" id="PTHR47199">
    <property type="entry name" value="PHOTOSYSTEM II STABILITY/ASSEMBLY FACTOR HCF136, CHLOROPLASTIC"/>
    <property type="match status" value="1"/>
</dbReference>
<feature type="domain" description="Secretion system C-terminal sorting" evidence="1">
    <location>
        <begin position="1231"/>
        <end position="1306"/>
    </location>
</feature>
<sequence length="1309" mass="146933">MKRIIISLIMIGLLSLFAEVTNLFGPLWVADGISNLNFRGICVINDALVWVVGENGKVYKRTGGVHSHQWVSKAPPGAANYHFNDVCFVNPLQGWIVGEKRSDPDKYKGVIFYTPDSGHTWIDQTGNVSPPLSLPTPFLKVKMVQVGAQYHGYITCGNGTILATINGGQDWVRRPTPWDNPAKPGDSISVWYNGLWVDPANPQNLWVSGDAFGLICKSNDGGQTWTSYQPSVFNQSYAFPETTGIPYGTKLAVFDVDFANPNVGYIALSYGKIGKTTNGGATWTVHQYEPQPTWFYDVAKGRGDTCFAVGNFGVVHRFTNTTDEQEHFNSRWSSYYYTDPLTDFFCVDASSGDYAYAAGKGTGSVRQRYLPASGEVHTTCVWVDNRYDVHIWVENVYENNDSVWGFNEWGNDYILRLQFGSWTTEPESGRHFYLDPLTSPRLNYYFDIYVQTNNSNIYPFQQIAVVKIPKGSLDSLDTTWVNKPPVPNILVDDRPNDQGNAIRIMLQSSDTPNVSLRIGRSTSPNGPFCYLSFLSTPYNQYVYDTTAQTGMTYYYKVISFYPGSSLACSDISFSVEASDDIGPDPVDSLVGVYLADDSLIKITWKPPNPQNNPDIAGYWVCPEFPDGMRYRLAHSSPVTRTVYYWPVSPPLPESAGIAVAAMDYSGHISNWVLKYVPLRPSVAITNNPSATGLNNSPKLVYDAVRGLLHTVYSSDNSVIYKNSHNGGVSWYNETNLGAGFYPALTKDNTNELHCAWVNLSPPPIPPDPTQPKTFYLPWEQYTWELKYCWTENGKWQTEDTKIIDAFAKVIPTPVSMHFSAPCITTTEDSVHILMEKTAYILGPGPAGWHWVWNLCYYSFPKGHPELLNLSVIDSAYEYIFPPREIPEELVKISDPSAVADKYNNLHIAYTIFSQIRYQNKNVNNWSGPQTISGLGTYDQPSIGINGDEITVVWAGNPLLAPGTQILCRRKFVTNGQWGNIERLDKGDKLSIFPICLNNQVLWTEQIDSTNYEIYYSRLSGYTWTEPENLSKTSARSIFCQAAFSREPRRSTLYYLFTDGNAEPYYLFSGKKEFITEEIPVYAVNLGGETPSASTIERDGFIVYGDESYKTVDYDSTQLVYSLSGFEPSARYEIAWDWYHESNEAWKQRLRIDNIFNEHKWVPSGELVSIRKPIPQAVLQDGIMEITDEITSNNGLAVLSGFAIYDVSETGGGPQGEEAGRIMLDALRLLSIYPNPAKGLLRIRFNSPDERTVKIKLYDVCGRLVHKENITKTVIGMNEVSIKQSLSSGVYFVQVESGDFKEVKKAVMVR</sequence>
<dbReference type="Gene3D" id="2.130.10.10">
    <property type="entry name" value="YVTN repeat-like/Quinoprotein amine dehydrogenase"/>
    <property type="match status" value="1"/>
</dbReference>
<name>A0A7C4XKA4_UNCW3</name>
<dbReference type="SUPFAM" id="SSF110296">
    <property type="entry name" value="Oligoxyloglucan reducing end-specific cellobiohydrolase"/>
    <property type="match status" value="1"/>
</dbReference>
<dbReference type="InterPro" id="IPR015943">
    <property type="entry name" value="WD40/YVTN_repeat-like_dom_sf"/>
</dbReference>
<evidence type="ECO:0000259" key="1">
    <source>
        <dbReference type="Pfam" id="PF18962"/>
    </source>
</evidence>
<comment type="caution">
    <text evidence="2">The sequence shown here is derived from an EMBL/GenBank/DDBJ whole genome shotgun (WGS) entry which is preliminary data.</text>
</comment>
<dbReference type="EMBL" id="DTGZ01000088">
    <property type="protein sequence ID" value="HGV97576.1"/>
    <property type="molecule type" value="Genomic_DNA"/>
</dbReference>
<evidence type="ECO:0000313" key="2">
    <source>
        <dbReference type="EMBL" id="HGV97576.1"/>
    </source>
</evidence>
<reference evidence="2" key="1">
    <citation type="journal article" date="2020" name="mSystems">
        <title>Genome- and Community-Level Interaction Insights into Carbon Utilization and Element Cycling Functions of Hydrothermarchaeota in Hydrothermal Sediment.</title>
        <authorList>
            <person name="Zhou Z."/>
            <person name="Liu Y."/>
            <person name="Xu W."/>
            <person name="Pan J."/>
            <person name="Luo Z.H."/>
            <person name="Li M."/>
        </authorList>
    </citation>
    <scope>NUCLEOTIDE SEQUENCE [LARGE SCALE GENOMIC DNA]</scope>
    <source>
        <strain evidence="2">SpSt-774</strain>
    </source>
</reference>
<dbReference type="InterPro" id="IPR026444">
    <property type="entry name" value="Secre_tail"/>
</dbReference>
<proteinExistence type="predicted"/>
<dbReference type="PANTHER" id="PTHR47199:SF2">
    <property type="entry name" value="PHOTOSYSTEM II STABILITY_ASSEMBLY FACTOR HCF136, CHLOROPLASTIC"/>
    <property type="match status" value="1"/>
</dbReference>